<dbReference type="RefSeq" id="WP_089480010.1">
    <property type="nucleotide sequence ID" value="NZ_MUGS01000022.1"/>
</dbReference>
<dbReference type="PANTHER" id="PTHR43581">
    <property type="entry name" value="ATP/GTP PHOSPHATASE"/>
    <property type="match status" value="1"/>
</dbReference>
<dbReference type="InterPro" id="IPR027417">
    <property type="entry name" value="P-loop_NTPase"/>
</dbReference>
<evidence type="ECO:0000313" key="1">
    <source>
        <dbReference type="EMBL" id="OXG05339.1"/>
    </source>
</evidence>
<organism evidence="1 2">
    <name type="scientific">Flavobacterium araucananum</name>
    <dbReference type="NCBI Taxonomy" id="946678"/>
    <lineage>
        <taxon>Bacteria</taxon>
        <taxon>Pseudomonadati</taxon>
        <taxon>Bacteroidota</taxon>
        <taxon>Flavobacteriia</taxon>
        <taxon>Flavobacteriales</taxon>
        <taxon>Flavobacteriaceae</taxon>
        <taxon>Flavobacterium</taxon>
    </lineage>
</organism>
<dbReference type="PANTHER" id="PTHR43581:SF2">
    <property type="entry name" value="EXCINUCLEASE ATPASE SUBUNIT"/>
    <property type="match status" value="1"/>
</dbReference>
<reference evidence="1 2" key="1">
    <citation type="submission" date="2016-11" db="EMBL/GenBank/DDBJ databases">
        <title>Whole genomes of Flavobacteriaceae.</title>
        <authorList>
            <person name="Stine C."/>
            <person name="Li C."/>
            <person name="Tadesse D."/>
        </authorList>
    </citation>
    <scope>NUCLEOTIDE SEQUENCE [LARGE SCALE GENOMIC DNA]</scope>
    <source>
        <strain evidence="1 2">DSM 24704</strain>
    </source>
</reference>
<evidence type="ECO:0000313" key="2">
    <source>
        <dbReference type="Proteomes" id="UP000214684"/>
    </source>
</evidence>
<name>A0A227P613_9FLAO</name>
<dbReference type="AlphaFoldDB" id="A0A227P613"/>
<dbReference type="OrthoDB" id="1098190at2"/>
<comment type="caution">
    <text evidence="1">The sequence shown here is derived from an EMBL/GenBank/DDBJ whole genome shotgun (WGS) entry which is preliminary data.</text>
</comment>
<dbReference type="SUPFAM" id="SSF52540">
    <property type="entry name" value="P-loop containing nucleoside triphosphate hydrolases"/>
    <property type="match status" value="1"/>
</dbReference>
<dbReference type="EMBL" id="MUGS01000022">
    <property type="protein sequence ID" value="OXG05339.1"/>
    <property type="molecule type" value="Genomic_DNA"/>
</dbReference>
<protein>
    <submittedName>
        <fullName evidence="1">Uncharacterized protein</fullName>
    </submittedName>
</protein>
<dbReference type="Proteomes" id="UP000214684">
    <property type="component" value="Unassembled WGS sequence"/>
</dbReference>
<gene>
    <name evidence="1" type="ORF">B0A64_13275</name>
</gene>
<proteinExistence type="predicted"/>
<keyword evidence="2" id="KW-1185">Reference proteome</keyword>
<dbReference type="Gene3D" id="3.40.50.300">
    <property type="entry name" value="P-loop containing nucleotide triphosphate hydrolases"/>
    <property type="match status" value="1"/>
</dbReference>
<dbReference type="InterPro" id="IPR051396">
    <property type="entry name" value="Bact_Antivir_Def_Nuclease"/>
</dbReference>
<accession>A0A227P613</accession>
<sequence>MARLKIKNIGPIKNTNDLPDGYIEFDGLTVFIGNQGTGKSTISKIFSTLTWIEKALVRGDFNVSYLSQYNRFKKHLAYQNIGNYLTDESYIDYIGKAYQIIYQKGKVEITQIFLGNDEYLFPKIMYVPAERNFVSTVERPDLVKRLPLPLYTFLEEYEYAKQNLSETVTLPVGDLKFEYRKQNKKSWLIGKDYRVDLLEASSGYQSLVPLFLVTNSLSKIISNESNSSFKERNIVDENKIRNQIDKIISNDKLSEDIKTLLLEKLSLQFKYSSFINVVEEPEQNLYPTSQKGILFSLFSNKNKNDLNKLIITTHSPYIINYLTLAIKGFMVRSKIDDSLLNDLSKIVPLDSTIDPSTVNIYQLNEVGTIGKLDNYKGLPSDENFLNEFLGAFNDDFVKLLEIEKKCQ</sequence>